<gene>
    <name evidence="1" type="ORF">IC229_30215</name>
</gene>
<sequence length="573" mass="66783">MPNTVILGFSQVFGEEEVRPIETYFSGISRKTLLKVGALLIYFNTIEANNGKTDNEEVLGRWFGNHNSKERNRLYNLILEIEKNIETKIHIITTQGSLSFFEYVFDHITEEVDLKAEAQLELDLFKGYLLINQKIVNEADETAIHTTNNLSGFSKVTAMSICRSLGYWDTLNYDIREILLAQFAKLSHFIDFSSTSLKLSYLCNKFLENLECDSWKKFLIKYLPVILFELSKGDKTITSIEVPVNEDYEENKRFLENYMLQDKNPIADVDFRLIRNSPLFKEDEGKYTIIYNLFLIEKLYKSLMFNLRSLNLTLENDKKIPELNSFICQNFSENYLFYNEIQSIFRNTTILKTGSEIKATGVTAEPDLYIRNNNNIVLFESKDIQIESTVKMSSDYGIISDALKSKLYFDTKANGNIKPKAVKQLVLNLNRVLDKTFQFDSDYDTKDLKIYTVIVVYERLFEVPGLNRLLISWFKDELLANGLALNQTIRPVILINFDLFIFYKPIIENNIDLFCATIEEYFIEIDKNEIEPLERLQSFNHYFRNKFRAKYSDIATHAGNRIMEISKMQIGEL</sequence>
<evidence type="ECO:0000313" key="2">
    <source>
        <dbReference type="Proteomes" id="UP000598820"/>
    </source>
</evidence>
<dbReference type="Proteomes" id="UP000598820">
    <property type="component" value="Unassembled WGS sequence"/>
</dbReference>
<organism evidence="1 2">
    <name type="scientific">Spirosoma profusum</name>
    <dbReference type="NCBI Taxonomy" id="2771354"/>
    <lineage>
        <taxon>Bacteria</taxon>
        <taxon>Pseudomonadati</taxon>
        <taxon>Bacteroidota</taxon>
        <taxon>Cytophagia</taxon>
        <taxon>Cytophagales</taxon>
        <taxon>Cytophagaceae</taxon>
        <taxon>Spirosoma</taxon>
    </lineage>
</organism>
<dbReference type="AlphaFoldDB" id="A0A927AV18"/>
<name>A0A927AV18_9BACT</name>
<comment type="caution">
    <text evidence="1">The sequence shown here is derived from an EMBL/GenBank/DDBJ whole genome shotgun (WGS) entry which is preliminary data.</text>
</comment>
<dbReference type="RefSeq" id="WP_190891919.1">
    <property type="nucleotide sequence ID" value="NZ_JACWZY010000040.1"/>
</dbReference>
<accession>A0A927AV18</accession>
<evidence type="ECO:0000313" key="1">
    <source>
        <dbReference type="EMBL" id="MBD2704945.1"/>
    </source>
</evidence>
<reference evidence="1" key="1">
    <citation type="submission" date="2020-09" db="EMBL/GenBank/DDBJ databases">
        <authorList>
            <person name="Kim M.K."/>
        </authorList>
    </citation>
    <scope>NUCLEOTIDE SEQUENCE</scope>
    <source>
        <strain evidence="1">BT702</strain>
    </source>
</reference>
<protein>
    <submittedName>
        <fullName evidence="1">Uncharacterized protein</fullName>
    </submittedName>
</protein>
<dbReference type="EMBL" id="JACWZY010000040">
    <property type="protein sequence ID" value="MBD2704945.1"/>
    <property type="molecule type" value="Genomic_DNA"/>
</dbReference>
<proteinExistence type="predicted"/>
<keyword evidence="2" id="KW-1185">Reference proteome</keyword>